<dbReference type="SMART" id="SM00382">
    <property type="entry name" value="AAA"/>
    <property type="match status" value="2"/>
</dbReference>
<dbReference type="SUPFAM" id="SSF52540">
    <property type="entry name" value="P-loop containing nucleoside triphosphate hydrolases"/>
    <property type="match status" value="2"/>
</dbReference>
<organism evidence="13 14">
    <name type="scientific">Candidatus Malacoplasma girerdii</name>
    <dbReference type="NCBI Taxonomy" id="1318617"/>
    <lineage>
        <taxon>Bacteria</taxon>
        <taxon>Bacillati</taxon>
        <taxon>Mycoplasmatota</taxon>
        <taxon>Mycoplasmoidales</taxon>
        <taxon>Mycoplasmoidaceae</taxon>
        <taxon>Malacoplasma</taxon>
    </lineage>
</organism>
<evidence type="ECO:0000313" key="14">
    <source>
        <dbReference type="Proteomes" id="UP000030066"/>
    </source>
</evidence>
<dbReference type="FunFam" id="3.40.50.300:FF:000010">
    <property type="entry name" value="Chaperone clpB 1, putative"/>
    <property type="match status" value="1"/>
</dbReference>
<dbReference type="InterPro" id="IPR019489">
    <property type="entry name" value="Clp_ATPase_C"/>
</dbReference>
<dbReference type="GO" id="GO:0034605">
    <property type="term" value="P:cellular response to heat"/>
    <property type="evidence" value="ECO:0007669"/>
    <property type="project" value="TreeGrafter"/>
</dbReference>
<keyword evidence="3" id="KW-0677">Repeat</keyword>
<dbReference type="PROSITE" id="PS00871">
    <property type="entry name" value="CLPAB_2"/>
    <property type="match status" value="1"/>
</dbReference>
<comment type="subcellular location">
    <subcellularLocation>
        <location evidence="1">Cytoplasm</location>
    </subcellularLocation>
</comment>
<dbReference type="InterPro" id="IPR028299">
    <property type="entry name" value="ClpA/B_CS2"/>
</dbReference>
<dbReference type="CDD" id="cd00009">
    <property type="entry name" value="AAA"/>
    <property type="match status" value="1"/>
</dbReference>
<dbReference type="InterPro" id="IPR018368">
    <property type="entry name" value="ClpA/B_CS1"/>
</dbReference>
<dbReference type="Proteomes" id="UP000030066">
    <property type="component" value="Chromosome"/>
</dbReference>
<sequence>MFYKNNLEGSMEMNFNPSFDEANALNKYARNLNDEAKNNRIDPIIGRDEEIRRVIEIISRKTKNNPVLIGEPGVGKTAIVEGLAMRIVNNDVPINLKDKEIYELSLPSLIAGASFQGQFEQRLNAIIKQVQDSKGKIILFIDEVHQLVGTGKNANSGMDAANIFKPMMARGDIKIIGATTLNEYREYIEKDAALERRMQKVYVKEPNKEETLTIMRGLKKRWEIFHQVKIHDSALIAAVNLSDRYINDRFLPDKAIDLIDEAAAKVKTRMFSMPVELDQINRQIIYLETEKAALSAENDEKSKQLLEISTNKLEALKKQQKALNDEWQKQKNEHDQLNQLKKKLEEYQSQVDRFQMDGEFLKASKLLYSEIPNIKNQIESLEKTFAKDNYLIHDSVTANDVSEVISKTTGIPLDKLMENEKTKLVNLKNELAKRVKGQDQAIQVVADAVIRARAGINDPNRPIGSFLFLGPTGVGKTELAKALAFALFDSEKAMVRFDMSEFMEKHSVSKLIGAPPGYVGYENAGELTEAIRRRPYSVILLDEIEKAHPDVLNLFLQVLDDGQLRDSQGREVNFKNTIIIMTSNIGGSLILENKKDEAINELNKYMKKEFINRIDEVVVFNPLDQKILQDIINKFLNDLKLRLNNNDLKVEFSKDLNQLIIKNAYDPVYGARPIKRFIQKEIESLIAMQIVENKLNKNHPILIDVKKDKIIIKQLKPN</sequence>
<dbReference type="PANTHER" id="PTHR11638:SF18">
    <property type="entry name" value="HEAT SHOCK PROTEIN 104"/>
    <property type="match status" value="1"/>
</dbReference>
<evidence type="ECO:0000313" key="13">
    <source>
        <dbReference type="EMBL" id="AIV03823.1"/>
    </source>
</evidence>
<dbReference type="Pfam" id="PF17871">
    <property type="entry name" value="AAA_lid_9"/>
    <property type="match status" value="1"/>
</dbReference>
<comment type="subunit">
    <text evidence="8">Homohexamer. The oligomerization is ATP-dependent.</text>
</comment>
<reference evidence="13 14" key="1">
    <citation type="journal article" date="2014" name="PLoS ONE">
        <title>An emerging Mycoplasma associated with trichomoniasis, vaginal infection and disease.</title>
        <authorList>
            <consortium name="Vaginal Microbiome Consortium"/>
            <person name="Fettweis J.M."/>
            <person name="Serrano M.G."/>
            <person name="Huang B."/>
            <person name="Brooks J.P."/>
            <person name="Glascock A.L."/>
            <person name="Sheth N.U."/>
            <person name="Strauss J.F.III."/>
            <person name="Jefferson K.K."/>
            <person name="Buck G.A."/>
        </authorList>
    </citation>
    <scope>NUCLEOTIDE SEQUENCE [LARGE SCALE GENOMIC DNA]</scope>
    <source>
        <strain evidence="13 14">VCU_M1</strain>
    </source>
</reference>
<dbReference type="InterPro" id="IPR027417">
    <property type="entry name" value="P-loop_NTPase"/>
</dbReference>
<dbReference type="eggNOG" id="COG0542">
    <property type="taxonomic scope" value="Bacteria"/>
</dbReference>
<evidence type="ECO:0000256" key="10">
    <source>
        <dbReference type="SAM" id="Coils"/>
    </source>
</evidence>
<evidence type="ECO:0000256" key="7">
    <source>
        <dbReference type="ARBA" id="ARBA00023186"/>
    </source>
</evidence>
<accession>A0A097STA1</accession>
<comment type="similarity">
    <text evidence="2 9">Belongs to the ClpA/ClpB family.</text>
</comment>
<evidence type="ECO:0000256" key="5">
    <source>
        <dbReference type="ARBA" id="ARBA00022840"/>
    </source>
</evidence>
<dbReference type="PROSITE" id="PS00870">
    <property type="entry name" value="CLPAB_1"/>
    <property type="match status" value="1"/>
</dbReference>
<dbReference type="GO" id="GO:0008233">
    <property type="term" value="F:peptidase activity"/>
    <property type="evidence" value="ECO:0007669"/>
    <property type="project" value="UniProtKB-KW"/>
</dbReference>
<evidence type="ECO:0000256" key="8">
    <source>
        <dbReference type="ARBA" id="ARBA00026057"/>
    </source>
</evidence>
<dbReference type="Gene3D" id="1.10.8.60">
    <property type="match status" value="1"/>
</dbReference>
<dbReference type="GO" id="GO:0016887">
    <property type="term" value="F:ATP hydrolysis activity"/>
    <property type="evidence" value="ECO:0007669"/>
    <property type="project" value="InterPro"/>
</dbReference>
<dbReference type="FunFam" id="3.40.50.300:FF:000120">
    <property type="entry name" value="ATP-dependent chaperone ClpB"/>
    <property type="match status" value="1"/>
</dbReference>
<evidence type="ECO:0000256" key="2">
    <source>
        <dbReference type="ARBA" id="ARBA00008675"/>
    </source>
</evidence>
<evidence type="ECO:0000256" key="9">
    <source>
        <dbReference type="RuleBase" id="RU004432"/>
    </source>
</evidence>
<dbReference type="GO" id="GO:0006508">
    <property type="term" value="P:proteolysis"/>
    <property type="evidence" value="ECO:0007669"/>
    <property type="project" value="UniProtKB-KW"/>
</dbReference>
<dbReference type="HOGENOM" id="CLU_005070_4_0_14"/>
<feature type="coiled-coil region" evidence="10">
    <location>
        <begin position="277"/>
        <end position="357"/>
    </location>
</feature>
<dbReference type="GO" id="GO:0005524">
    <property type="term" value="F:ATP binding"/>
    <property type="evidence" value="ECO:0007669"/>
    <property type="project" value="UniProtKB-KW"/>
</dbReference>
<keyword evidence="6 10" id="KW-0175">Coiled coil</keyword>
<dbReference type="SMART" id="SM01086">
    <property type="entry name" value="ClpB_D2-small"/>
    <property type="match status" value="1"/>
</dbReference>
<dbReference type="InterPro" id="IPR003593">
    <property type="entry name" value="AAA+_ATPase"/>
</dbReference>
<evidence type="ECO:0000256" key="1">
    <source>
        <dbReference type="ARBA" id="ARBA00004496"/>
    </source>
</evidence>
<keyword evidence="14" id="KW-1185">Reference proteome</keyword>
<evidence type="ECO:0000256" key="4">
    <source>
        <dbReference type="ARBA" id="ARBA00022741"/>
    </source>
</evidence>
<dbReference type="InterPro" id="IPR050130">
    <property type="entry name" value="ClpA_ClpB"/>
</dbReference>
<keyword evidence="5 9" id="KW-0067">ATP-binding</keyword>
<keyword evidence="13" id="KW-0645">Protease</keyword>
<dbReference type="STRING" id="1318617.MGM1_4570"/>
<dbReference type="InterPro" id="IPR041546">
    <property type="entry name" value="ClpA/ClpB_AAA_lid"/>
</dbReference>
<dbReference type="InterPro" id="IPR003959">
    <property type="entry name" value="ATPase_AAA_core"/>
</dbReference>
<dbReference type="Pfam" id="PF07724">
    <property type="entry name" value="AAA_2"/>
    <property type="match status" value="1"/>
</dbReference>
<dbReference type="GO" id="GO:0005737">
    <property type="term" value="C:cytoplasm"/>
    <property type="evidence" value="ECO:0007669"/>
    <property type="project" value="UniProtKB-SubCell"/>
</dbReference>
<evidence type="ECO:0000259" key="12">
    <source>
        <dbReference type="SMART" id="SM01086"/>
    </source>
</evidence>
<keyword evidence="4 9" id="KW-0547">Nucleotide-binding</keyword>
<dbReference type="PANTHER" id="PTHR11638">
    <property type="entry name" value="ATP-DEPENDENT CLP PROTEASE"/>
    <property type="match status" value="1"/>
</dbReference>
<feature type="domain" description="AAA+ ATPase" evidence="11">
    <location>
        <begin position="462"/>
        <end position="624"/>
    </location>
</feature>
<dbReference type="Pfam" id="PF00004">
    <property type="entry name" value="AAA"/>
    <property type="match status" value="1"/>
</dbReference>
<feature type="domain" description="AAA+ ATPase" evidence="11">
    <location>
        <begin position="62"/>
        <end position="207"/>
    </location>
</feature>
<dbReference type="FunFam" id="3.40.50.300:FF:000025">
    <property type="entry name" value="ATP-dependent Clp protease subunit"/>
    <property type="match status" value="1"/>
</dbReference>
<evidence type="ECO:0000256" key="6">
    <source>
        <dbReference type="ARBA" id="ARBA00023054"/>
    </source>
</evidence>
<dbReference type="Gene3D" id="3.40.50.300">
    <property type="entry name" value="P-loop containing nucleotide triphosphate hydrolases"/>
    <property type="match status" value="3"/>
</dbReference>
<proteinExistence type="inferred from homology"/>
<name>A0A097STA1_9BACT</name>
<dbReference type="EMBL" id="CP007711">
    <property type="protein sequence ID" value="AIV03823.1"/>
    <property type="molecule type" value="Genomic_DNA"/>
</dbReference>
<feature type="domain" description="Clp ATPase C-terminal" evidence="12">
    <location>
        <begin position="623"/>
        <end position="712"/>
    </location>
</feature>
<protein>
    <submittedName>
        <fullName evidence="13">ATP-dependent Clp protease ATPase subunit</fullName>
    </submittedName>
</protein>
<dbReference type="Pfam" id="PF10431">
    <property type="entry name" value="ClpB_D2-small"/>
    <property type="match status" value="1"/>
</dbReference>
<dbReference type="AlphaFoldDB" id="A0A097STA1"/>
<evidence type="ECO:0000256" key="3">
    <source>
        <dbReference type="ARBA" id="ARBA00022737"/>
    </source>
</evidence>
<dbReference type="PRINTS" id="PR00300">
    <property type="entry name" value="CLPPROTEASEA"/>
</dbReference>
<gene>
    <name evidence="13" type="primary">clpA</name>
    <name evidence="13" type="ORF">MGM1_4570</name>
</gene>
<dbReference type="KEGG" id="mgj:MGM1_4570"/>
<dbReference type="InterPro" id="IPR001270">
    <property type="entry name" value="ClpA/B"/>
</dbReference>
<dbReference type="CDD" id="cd19499">
    <property type="entry name" value="RecA-like_ClpB_Hsp104-like"/>
    <property type="match status" value="1"/>
</dbReference>
<keyword evidence="7 9" id="KW-0143">Chaperone</keyword>
<keyword evidence="13" id="KW-0378">Hydrolase</keyword>
<evidence type="ECO:0000259" key="11">
    <source>
        <dbReference type="SMART" id="SM00382"/>
    </source>
</evidence>